<organism evidence="4 5">
    <name type="scientific">Favolaschia claudopus</name>
    <dbReference type="NCBI Taxonomy" id="2862362"/>
    <lineage>
        <taxon>Eukaryota</taxon>
        <taxon>Fungi</taxon>
        <taxon>Dikarya</taxon>
        <taxon>Basidiomycota</taxon>
        <taxon>Agaricomycotina</taxon>
        <taxon>Agaricomycetes</taxon>
        <taxon>Agaricomycetidae</taxon>
        <taxon>Agaricales</taxon>
        <taxon>Marasmiineae</taxon>
        <taxon>Mycenaceae</taxon>
        <taxon>Favolaschia</taxon>
    </lineage>
</organism>
<proteinExistence type="predicted"/>
<evidence type="ECO:0000256" key="2">
    <source>
        <dbReference type="SAM" id="SignalP"/>
    </source>
</evidence>
<reference evidence="4 5" key="1">
    <citation type="journal article" date="2024" name="J Genomics">
        <title>Draft genome sequencing and assembly of Favolaschia claudopus CIRM-BRFM 2984 isolated from oak limbs.</title>
        <authorList>
            <person name="Navarro D."/>
            <person name="Drula E."/>
            <person name="Chaduli D."/>
            <person name="Cazenave R."/>
            <person name="Ahrendt S."/>
            <person name="Wang J."/>
            <person name="Lipzen A."/>
            <person name="Daum C."/>
            <person name="Barry K."/>
            <person name="Grigoriev I.V."/>
            <person name="Favel A."/>
            <person name="Rosso M.N."/>
            <person name="Martin F."/>
        </authorList>
    </citation>
    <scope>NUCLEOTIDE SEQUENCE [LARGE SCALE GENOMIC DNA]</scope>
    <source>
        <strain evidence="4 5">CIRM-BRFM 2984</strain>
    </source>
</reference>
<feature type="signal peptide" evidence="2">
    <location>
        <begin position="1"/>
        <end position="15"/>
    </location>
</feature>
<gene>
    <name evidence="4" type="ORF">R3P38DRAFT_1714283</name>
</gene>
<dbReference type="Proteomes" id="UP001362999">
    <property type="component" value="Unassembled WGS sequence"/>
</dbReference>
<protein>
    <submittedName>
        <fullName evidence="4">Lysozyme-like domain-containing protein</fullName>
    </submittedName>
</protein>
<feature type="region of interest" description="Disordered" evidence="1">
    <location>
        <begin position="31"/>
        <end position="80"/>
    </location>
</feature>
<accession>A0AAW0AA83</accession>
<feature type="chain" id="PRO_5043497176" evidence="2">
    <location>
        <begin position="16"/>
        <end position="329"/>
    </location>
</feature>
<evidence type="ECO:0000313" key="4">
    <source>
        <dbReference type="EMBL" id="KAK7005690.1"/>
    </source>
</evidence>
<dbReference type="InterPro" id="IPR023346">
    <property type="entry name" value="Lysozyme-like_dom_sf"/>
</dbReference>
<dbReference type="AlphaFoldDB" id="A0AAW0AA83"/>
<sequence length="329" mass="35513">MLLTLPVVLLSVALAAQANLAHDGHAIARHHQRVSVPKAPLEAPRKRKSCNRKHSFSVKPTSTHHATSTTTHKTTTEKKKTNTANFVKPTTPAKQAETPVSNNQAASGLIKVSGGQCPNNGATKKTTGTTGPNGSIDWLNCGVTGGGWNPPHVKVSDIKVVDLNDALKDPNSPFTACKAFTGYFYKYAGEFGLQPIMLASFAMQESSCNPQTVGGGGEQGLMQITKEKCGGAPGGNCRDPDFNIRTGAKYFAQTLNDNGGNVLLAVGQYNGWYQGLTKDGATAARWSKCCRCQNNLDYLHQYFNGWLQNVNAYYNHLGKYFNLDVCPEY</sequence>
<dbReference type="Pfam" id="PF01464">
    <property type="entry name" value="SLT"/>
    <property type="match status" value="1"/>
</dbReference>
<dbReference type="InterPro" id="IPR008258">
    <property type="entry name" value="Transglycosylase_SLT_dom_1"/>
</dbReference>
<evidence type="ECO:0000259" key="3">
    <source>
        <dbReference type="Pfam" id="PF01464"/>
    </source>
</evidence>
<comment type="caution">
    <text evidence="4">The sequence shown here is derived from an EMBL/GenBank/DDBJ whole genome shotgun (WGS) entry which is preliminary data.</text>
</comment>
<keyword evidence="2" id="KW-0732">Signal</keyword>
<feature type="compositionally biased region" description="Basic residues" evidence="1">
    <location>
        <begin position="45"/>
        <end position="56"/>
    </location>
</feature>
<feature type="domain" description="Transglycosylase SLT" evidence="3">
    <location>
        <begin position="183"/>
        <end position="271"/>
    </location>
</feature>
<dbReference type="SUPFAM" id="SSF53955">
    <property type="entry name" value="Lysozyme-like"/>
    <property type="match status" value="1"/>
</dbReference>
<name>A0AAW0AA83_9AGAR</name>
<evidence type="ECO:0000313" key="5">
    <source>
        <dbReference type="Proteomes" id="UP001362999"/>
    </source>
</evidence>
<dbReference type="EMBL" id="JAWWNJ010000077">
    <property type="protein sequence ID" value="KAK7005690.1"/>
    <property type="molecule type" value="Genomic_DNA"/>
</dbReference>
<evidence type="ECO:0000256" key="1">
    <source>
        <dbReference type="SAM" id="MobiDB-lite"/>
    </source>
</evidence>
<keyword evidence="5" id="KW-1185">Reference proteome</keyword>
<feature type="compositionally biased region" description="Low complexity" evidence="1">
    <location>
        <begin position="61"/>
        <end position="73"/>
    </location>
</feature>
<dbReference type="Gene3D" id="1.10.530.10">
    <property type="match status" value="1"/>
</dbReference>